<protein>
    <submittedName>
        <fullName evidence="1">Uncharacterized protein</fullName>
    </submittedName>
</protein>
<dbReference type="GeneID" id="63692826"/>
<dbReference type="EMBL" id="KK088412">
    <property type="protein sequence ID" value="EYE98869.1"/>
    <property type="molecule type" value="Genomic_DNA"/>
</dbReference>
<proteinExistence type="predicted"/>
<keyword evidence="2" id="KW-1185">Reference proteome</keyword>
<accession>A0A017SQI0</accession>
<evidence type="ECO:0000313" key="2">
    <source>
        <dbReference type="Proteomes" id="UP000019804"/>
    </source>
</evidence>
<sequence length="154" mass="16693">MNYPGLQYAYAGENCVFSQSNGVGPSQHKILAFVGYQFVLLDQQRNDGIYHTCMGIKNEVYLLVDVPSGKAEQSGTGHHWGALITISAIAVGPFVQQMSTVQNTCILVSLPVSLGRGQMYLEQTTRVIKGDQPANVLLSADGSRQKSETCLRIG</sequence>
<dbReference type="AlphaFoldDB" id="A0A017SQI0"/>
<organism evidence="1 2">
    <name type="scientific">Aspergillus ruber (strain CBS 135680)</name>
    <dbReference type="NCBI Taxonomy" id="1388766"/>
    <lineage>
        <taxon>Eukaryota</taxon>
        <taxon>Fungi</taxon>
        <taxon>Dikarya</taxon>
        <taxon>Ascomycota</taxon>
        <taxon>Pezizomycotina</taxon>
        <taxon>Eurotiomycetes</taxon>
        <taxon>Eurotiomycetidae</taxon>
        <taxon>Eurotiales</taxon>
        <taxon>Aspergillaceae</taxon>
        <taxon>Aspergillus</taxon>
        <taxon>Aspergillus subgen. Aspergillus</taxon>
    </lineage>
</organism>
<dbReference type="HOGENOM" id="CLU_1703844_0_0_1"/>
<reference evidence="2" key="1">
    <citation type="journal article" date="2014" name="Nat. Commun.">
        <title>Genomic adaptations of the halophilic Dead Sea filamentous fungus Eurotium rubrum.</title>
        <authorList>
            <person name="Kis-Papo T."/>
            <person name="Weig A.R."/>
            <person name="Riley R."/>
            <person name="Persoh D."/>
            <person name="Salamov A."/>
            <person name="Sun H."/>
            <person name="Lipzen A."/>
            <person name="Wasser S.P."/>
            <person name="Rambold G."/>
            <person name="Grigoriev I.V."/>
            <person name="Nevo E."/>
        </authorList>
    </citation>
    <scope>NUCLEOTIDE SEQUENCE [LARGE SCALE GENOMIC DNA]</scope>
    <source>
        <strain evidence="2">CBS 135680</strain>
    </source>
</reference>
<gene>
    <name evidence="1" type="ORF">EURHEDRAFT_117703</name>
</gene>
<dbReference type="RefSeq" id="XP_040642557.1">
    <property type="nucleotide sequence ID" value="XM_040777702.1"/>
</dbReference>
<evidence type="ECO:0000313" key="1">
    <source>
        <dbReference type="EMBL" id="EYE98869.1"/>
    </source>
</evidence>
<dbReference type="Proteomes" id="UP000019804">
    <property type="component" value="Unassembled WGS sequence"/>
</dbReference>
<name>A0A017SQI0_ASPRC</name>